<reference evidence="2" key="1">
    <citation type="submission" date="2016-07" db="EMBL/GenBank/DDBJ databases">
        <title>Microvirga ossetica sp. nov. a new species of rhizobia isolated from root nodules of the legume species Vicia alpestris Steven originated from North Ossetia region in the Caucasus.</title>
        <authorList>
            <person name="Safronova V.I."/>
            <person name="Kuznetsova I.G."/>
            <person name="Sazanova A.L."/>
            <person name="Belimov A."/>
            <person name="Andronov E."/>
            <person name="Osledkin Y.S."/>
            <person name="Onishchuk O.P."/>
            <person name="Kurchak O.N."/>
            <person name="Shaposhnikov A.I."/>
            <person name="Willems A."/>
            <person name="Tikhonovich I.A."/>
        </authorList>
    </citation>
    <scope>NUCLEOTIDE SEQUENCE [LARGE SCALE GENOMIC DNA]</scope>
    <source>
        <strain evidence="2">V5/3M</strain>
        <plasmid evidence="2">unnamed4</plasmid>
    </source>
</reference>
<gene>
    <name evidence="2" type="ORF">BB934_44925</name>
</gene>
<geneLocation type="plasmid" evidence="2">
    <name>unnamed4</name>
</geneLocation>
<feature type="region of interest" description="Disordered" evidence="1">
    <location>
        <begin position="44"/>
        <end position="64"/>
    </location>
</feature>
<evidence type="ECO:0000256" key="1">
    <source>
        <dbReference type="SAM" id="MobiDB-lite"/>
    </source>
</evidence>
<accession>A0A1B2EZ93</accession>
<dbReference type="EMBL" id="CP016620">
    <property type="protein sequence ID" value="ANY85309.1"/>
    <property type="molecule type" value="Genomic_DNA"/>
</dbReference>
<protein>
    <submittedName>
        <fullName evidence="2">Uncharacterized protein</fullName>
    </submittedName>
</protein>
<organism evidence="2">
    <name type="scientific">Microvirga ossetica</name>
    <dbReference type="NCBI Taxonomy" id="1882682"/>
    <lineage>
        <taxon>Bacteria</taxon>
        <taxon>Pseudomonadati</taxon>
        <taxon>Pseudomonadota</taxon>
        <taxon>Alphaproteobacteria</taxon>
        <taxon>Hyphomicrobiales</taxon>
        <taxon>Methylobacteriaceae</taxon>
        <taxon>Microvirga</taxon>
    </lineage>
</organism>
<dbReference type="OrthoDB" id="8024943at2"/>
<dbReference type="RefSeq" id="WP_099516088.1">
    <property type="nucleotide sequence ID" value="NZ_CP016620.1"/>
</dbReference>
<name>A0A1B2EZ93_9HYPH</name>
<dbReference type="AlphaFoldDB" id="A0A1B2EZ93"/>
<dbReference type="KEGG" id="moc:BB934_44925"/>
<proteinExistence type="predicted"/>
<feature type="compositionally biased region" description="Basic and acidic residues" evidence="1">
    <location>
        <begin position="44"/>
        <end position="55"/>
    </location>
</feature>
<sequence>MSVDHLKKAAEYCRKAQEIRTIVEKITIDEAREQLLETAEHLEQLAQEEERKAHADGPPPEALG</sequence>
<evidence type="ECO:0000313" key="2">
    <source>
        <dbReference type="EMBL" id="ANY85309.1"/>
    </source>
</evidence>
<keyword evidence="2" id="KW-0614">Plasmid</keyword>